<accession>A0A0F7L9X2</accession>
<organism evidence="1">
    <name type="scientific">uncultured marine virus</name>
    <dbReference type="NCBI Taxonomy" id="186617"/>
    <lineage>
        <taxon>Viruses</taxon>
        <taxon>environmental samples</taxon>
    </lineage>
</organism>
<proteinExistence type="predicted"/>
<sequence>MFLDADLTAPFPCILLFYNSLLNSIIKIQQKHQYQNEDNSFHTCNKELMFLFVMTGCRTPQTLFL</sequence>
<name>A0A0F7L9X2_9VIRU</name>
<dbReference type="EMBL" id="KR029608">
    <property type="protein sequence ID" value="AKH48725.1"/>
    <property type="molecule type" value="Genomic_DNA"/>
</dbReference>
<reference evidence="1" key="1">
    <citation type="journal article" date="2015" name="Front. Microbiol.">
        <title>Combining genomic sequencing methods to explore viral diversity and reveal potential virus-host interactions.</title>
        <authorList>
            <person name="Chow C.E."/>
            <person name="Winget D.M."/>
            <person name="White R.A.III."/>
            <person name="Hallam S.J."/>
            <person name="Suttle C.A."/>
        </authorList>
    </citation>
    <scope>NUCLEOTIDE SEQUENCE</scope>
    <source>
        <strain evidence="1">Oxic3_2</strain>
    </source>
</reference>
<reference evidence="1" key="2">
    <citation type="submission" date="2015-03" db="EMBL/GenBank/DDBJ databases">
        <authorList>
            <person name="Chow C.-E.T."/>
            <person name="Winget D.M."/>
            <person name="White R.A.III."/>
            <person name="Hallam S.J."/>
            <person name="Suttle C.A."/>
        </authorList>
    </citation>
    <scope>NUCLEOTIDE SEQUENCE</scope>
    <source>
        <strain evidence="1">Oxic3_2</strain>
    </source>
</reference>
<protein>
    <submittedName>
        <fullName evidence="1">Uncharacterized protein</fullName>
    </submittedName>
</protein>
<evidence type="ECO:0000313" key="1">
    <source>
        <dbReference type="EMBL" id="AKH48725.1"/>
    </source>
</evidence>